<reference evidence="2" key="1">
    <citation type="submission" date="2020-10" db="EMBL/GenBank/DDBJ databases">
        <title>Feather gene expression reveals the developmental basis of iridescence in African starlings.</title>
        <authorList>
            <person name="Rubenstein D.R."/>
        </authorList>
    </citation>
    <scope>NUCLEOTIDE SEQUENCE</scope>
    <source>
        <strain evidence="2">SS15</strain>
        <tissue evidence="2">Liver</tissue>
    </source>
</reference>
<dbReference type="Proteomes" id="UP000618051">
    <property type="component" value="Unassembled WGS sequence"/>
</dbReference>
<evidence type="ECO:0000313" key="4">
    <source>
        <dbReference type="Proteomes" id="UP000618051"/>
    </source>
</evidence>
<dbReference type="EMBL" id="JADDUC020000019">
    <property type="protein sequence ID" value="KAI1233238.1"/>
    <property type="molecule type" value="Genomic_DNA"/>
</dbReference>
<accession>A0A835TMY6</accession>
<organism evidence="2">
    <name type="scientific">Lamprotornis superbus</name>
    <dbReference type="NCBI Taxonomy" id="245042"/>
    <lineage>
        <taxon>Eukaryota</taxon>
        <taxon>Metazoa</taxon>
        <taxon>Chordata</taxon>
        <taxon>Craniata</taxon>
        <taxon>Vertebrata</taxon>
        <taxon>Euteleostomi</taxon>
        <taxon>Archelosauria</taxon>
        <taxon>Archosauria</taxon>
        <taxon>Dinosauria</taxon>
        <taxon>Saurischia</taxon>
        <taxon>Theropoda</taxon>
        <taxon>Coelurosauria</taxon>
        <taxon>Aves</taxon>
        <taxon>Neognathae</taxon>
        <taxon>Neoaves</taxon>
        <taxon>Telluraves</taxon>
        <taxon>Australaves</taxon>
        <taxon>Passeriformes</taxon>
        <taxon>Sturnidae</taxon>
        <taxon>Lamprotornis</taxon>
    </lineage>
</organism>
<name>A0A835TMY6_9PASS</name>
<dbReference type="EMBL" id="JADDUC010000620">
    <property type="protein sequence ID" value="KAG0112965.1"/>
    <property type="molecule type" value="Genomic_DNA"/>
</dbReference>
<gene>
    <name evidence="3" type="ORF">IHE44_0004838</name>
    <name evidence="2" type="ORF">IHE44_012522</name>
</gene>
<dbReference type="AlphaFoldDB" id="A0A835TMY6"/>
<reference evidence="3 4" key="2">
    <citation type="journal article" date="2021" name="J. Hered.">
        <title>Feather Gene Expression Elucidates the Developmental Basis of Plumage Iridescence in African Starlings.</title>
        <authorList>
            <person name="Rubenstein D.R."/>
            <person name="Corvelo A."/>
            <person name="MacManes M.D."/>
            <person name="Maia R."/>
            <person name="Narzisi G."/>
            <person name="Rousaki A."/>
            <person name="Vandenabeele P."/>
            <person name="Shawkey M.D."/>
            <person name="Solomon J."/>
        </authorList>
    </citation>
    <scope>NUCLEOTIDE SEQUENCE [LARGE SCALE GENOMIC DNA]</scope>
    <source>
        <strain evidence="3">SS15</strain>
    </source>
</reference>
<comment type="caution">
    <text evidence="2">The sequence shown here is derived from an EMBL/GenBank/DDBJ whole genome shotgun (WGS) entry which is preliminary data.</text>
</comment>
<keyword evidence="4" id="KW-1185">Reference proteome</keyword>
<proteinExistence type="predicted"/>
<evidence type="ECO:0000256" key="1">
    <source>
        <dbReference type="SAM" id="MobiDB-lite"/>
    </source>
</evidence>
<reference evidence="3" key="3">
    <citation type="submission" date="2022-01" db="EMBL/GenBank/DDBJ databases">
        <authorList>
            <person name="Rubenstein D.R."/>
        </authorList>
    </citation>
    <scope>NUCLEOTIDE SEQUENCE</scope>
    <source>
        <strain evidence="3">SS15</strain>
        <tissue evidence="3">Liver</tissue>
    </source>
</reference>
<feature type="compositionally biased region" description="Polar residues" evidence="1">
    <location>
        <begin position="35"/>
        <end position="48"/>
    </location>
</feature>
<dbReference type="OrthoDB" id="9422159at2759"/>
<sequence length="272" mass="30926">MGTLWSLNELRSVLCVSSPSLTTWRPQAPREHQNPRQSEWNNSTIISPGTELQSCDSTVRLAYQRQGENIRNSCLKCNSEREDDVEMMVAPDMEGREIGDLSVSETGGVQGGDGQWGRSQDFLSSPVAGWTQGKQEDKVIALLQERVNSHSPVVVKVPFSYINLEAWIIPKERWYSGLLGGRWTGWTQRLPGTAEEHFPSWDPHWDPNIRKGRLPGDKHINQEKPGEAVQLASIFTGNSALDIKRNWLQELEEPDFHDPEKLLEVTWIWLSR</sequence>
<evidence type="ECO:0000313" key="2">
    <source>
        <dbReference type="EMBL" id="KAG0112965.1"/>
    </source>
</evidence>
<evidence type="ECO:0000313" key="3">
    <source>
        <dbReference type="EMBL" id="KAI1233238.1"/>
    </source>
</evidence>
<feature type="region of interest" description="Disordered" evidence="1">
    <location>
        <begin position="22"/>
        <end position="48"/>
    </location>
</feature>
<protein>
    <submittedName>
        <fullName evidence="2">Uncharacterized protein</fullName>
    </submittedName>
</protein>